<comment type="caution">
    <text evidence="7">The sequence shown here is derived from an EMBL/GenBank/DDBJ whole genome shotgun (WGS) entry which is preliminary data.</text>
</comment>
<dbReference type="FunFam" id="3.40.640.10:FF:000024">
    <property type="entry name" value="Kynurenine--oxoglutarate transaminase 3"/>
    <property type="match status" value="1"/>
</dbReference>
<dbReference type="InterPro" id="IPR004839">
    <property type="entry name" value="Aminotransferase_I/II_large"/>
</dbReference>
<keyword evidence="5" id="KW-0663">Pyridoxal phosphate</keyword>
<dbReference type="PANTHER" id="PTHR43807:SF20">
    <property type="entry name" value="FI04487P"/>
    <property type="match status" value="1"/>
</dbReference>
<dbReference type="GO" id="GO:0009016">
    <property type="term" value="F:succinyldiaminopimelate transaminase activity"/>
    <property type="evidence" value="ECO:0007669"/>
    <property type="project" value="UniProtKB-EC"/>
</dbReference>
<protein>
    <submittedName>
        <fullName evidence="7">N-succinyldiaminopimelate aminotransferase</fullName>
        <ecNumber evidence="7">2.6.1.17</ecNumber>
    </submittedName>
</protein>
<evidence type="ECO:0000259" key="6">
    <source>
        <dbReference type="Pfam" id="PF00155"/>
    </source>
</evidence>
<dbReference type="GO" id="GO:0030170">
    <property type="term" value="F:pyridoxal phosphate binding"/>
    <property type="evidence" value="ECO:0007669"/>
    <property type="project" value="InterPro"/>
</dbReference>
<reference evidence="7" key="1">
    <citation type="submission" date="2020-11" db="EMBL/GenBank/DDBJ databases">
        <title>Sequencing the genomes of 1000 actinobacteria strains.</title>
        <authorList>
            <person name="Klenk H.-P."/>
        </authorList>
    </citation>
    <scope>NUCLEOTIDE SEQUENCE</scope>
    <source>
        <strain evidence="7">DSM 26152</strain>
    </source>
</reference>
<evidence type="ECO:0000256" key="3">
    <source>
        <dbReference type="ARBA" id="ARBA00022576"/>
    </source>
</evidence>
<evidence type="ECO:0000256" key="4">
    <source>
        <dbReference type="ARBA" id="ARBA00022679"/>
    </source>
</evidence>
<keyword evidence="3 7" id="KW-0032">Aminotransferase</keyword>
<dbReference type="InterPro" id="IPR051326">
    <property type="entry name" value="Kynurenine-oxoglutarate_AT"/>
</dbReference>
<dbReference type="PANTHER" id="PTHR43807">
    <property type="entry name" value="FI04487P"/>
    <property type="match status" value="1"/>
</dbReference>
<dbReference type="GO" id="GO:0016212">
    <property type="term" value="F:kynurenine-oxoglutarate transaminase activity"/>
    <property type="evidence" value="ECO:0007669"/>
    <property type="project" value="TreeGrafter"/>
</dbReference>
<keyword evidence="8" id="KW-1185">Reference proteome</keyword>
<dbReference type="SUPFAM" id="SSF53383">
    <property type="entry name" value="PLP-dependent transferases"/>
    <property type="match status" value="1"/>
</dbReference>
<comment type="similarity">
    <text evidence="2">Belongs to the class-I pyridoxal-phosphate-dependent aminotransferase family.</text>
</comment>
<dbReference type="RefSeq" id="WP_231365860.1">
    <property type="nucleotide sequence ID" value="NZ_JADOTZ010000001.1"/>
</dbReference>
<evidence type="ECO:0000256" key="5">
    <source>
        <dbReference type="ARBA" id="ARBA00022898"/>
    </source>
</evidence>
<dbReference type="InterPro" id="IPR015424">
    <property type="entry name" value="PyrdxlP-dep_Trfase"/>
</dbReference>
<dbReference type="EMBL" id="JADOTZ010000001">
    <property type="protein sequence ID" value="MBG6083529.1"/>
    <property type="molecule type" value="Genomic_DNA"/>
</dbReference>
<proteinExistence type="inferred from homology"/>
<dbReference type="InterPro" id="IPR015422">
    <property type="entry name" value="PyrdxlP-dep_Trfase_small"/>
</dbReference>
<gene>
    <name evidence="7" type="ORF">IW252_000296</name>
</gene>
<dbReference type="Pfam" id="PF00155">
    <property type="entry name" value="Aminotran_1_2"/>
    <property type="match status" value="1"/>
</dbReference>
<comment type="cofactor">
    <cofactor evidence="1">
        <name>pyridoxal 5'-phosphate</name>
        <dbReference type="ChEBI" id="CHEBI:597326"/>
    </cofactor>
</comment>
<sequence>MMSRPDDPVHRSLPWQGAARGAHLLDPSGAVRPTVFEELTGLAQVHDAINLGQGFPDTDGPEELRRIAADAVVRDLSDGGLNQYAPGAGLPSLRQAVADHQHRWYGQRLDPAHNVLVTTGATEGIAASLLAVVSAGDRVVTFSPYYDSYAAMLGLVGAEHASIPLRWPDFQPTPEDIAAAITPETRAVLLNTPHNPTGTVFSRETLQQIVDAAAAADAIIISDEVYEHLVFEAEHVPVASVPGAAERTLTLGSAGKSFSLTGWKVGWVTGPAELITGVRAVKQFMSYSSGGPFQAAIATGLGYDDDYFRAGATRLAAGRDILADALRGVGLAVNRPAAGYFLIADAAPLGVHDARELAYRMTSDLGVAAIPVSAFVDPQEVSEYRSQLRFAFCKRPDVLAAAAARLADLPDVCASLSSAQERA</sequence>
<name>A0A931D6X5_9MICC</name>
<dbReference type="InterPro" id="IPR015421">
    <property type="entry name" value="PyrdxlP-dep_Trfase_major"/>
</dbReference>
<evidence type="ECO:0000313" key="7">
    <source>
        <dbReference type="EMBL" id="MBG6083529.1"/>
    </source>
</evidence>
<evidence type="ECO:0000313" key="8">
    <source>
        <dbReference type="Proteomes" id="UP000625033"/>
    </source>
</evidence>
<dbReference type="EC" id="2.6.1.17" evidence="7"/>
<dbReference type="Gene3D" id="3.40.640.10">
    <property type="entry name" value="Type I PLP-dependent aspartate aminotransferase-like (Major domain)"/>
    <property type="match status" value="1"/>
</dbReference>
<accession>A0A931D6X5</accession>
<evidence type="ECO:0000256" key="2">
    <source>
        <dbReference type="ARBA" id="ARBA00007441"/>
    </source>
</evidence>
<dbReference type="AlphaFoldDB" id="A0A931D6X5"/>
<evidence type="ECO:0000256" key="1">
    <source>
        <dbReference type="ARBA" id="ARBA00001933"/>
    </source>
</evidence>
<dbReference type="CDD" id="cd00609">
    <property type="entry name" value="AAT_like"/>
    <property type="match status" value="1"/>
</dbReference>
<dbReference type="GO" id="GO:0005737">
    <property type="term" value="C:cytoplasm"/>
    <property type="evidence" value="ECO:0007669"/>
    <property type="project" value="TreeGrafter"/>
</dbReference>
<feature type="domain" description="Aminotransferase class I/classII large" evidence="6">
    <location>
        <begin position="47"/>
        <end position="396"/>
    </location>
</feature>
<dbReference type="Proteomes" id="UP000625033">
    <property type="component" value="Unassembled WGS sequence"/>
</dbReference>
<dbReference type="Gene3D" id="3.90.1150.10">
    <property type="entry name" value="Aspartate Aminotransferase, domain 1"/>
    <property type="match status" value="1"/>
</dbReference>
<organism evidence="7 8">
    <name type="scientific">Zhihengliuella flava</name>
    <dbReference type="NCBI Taxonomy" id="1285193"/>
    <lineage>
        <taxon>Bacteria</taxon>
        <taxon>Bacillati</taxon>
        <taxon>Actinomycetota</taxon>
        <taxon>Actinomycetes</taxon>
        <taxon>Micrococcales</taxon>
        <taxon>Micrococcaceae</taxon>
        <taxon>Zhihengliuella</taxon>
    </lineage>
</organism>
<keyword evidence="4 7" id="KW-0808">Transferase</keyword>